<dbReference type="SMART" id="SM00248">
    <property type="entry name" value="ANK"/>
    <property type="match status" value="14"/>
</dbReference>
<dbReference type="Gene3D" id="1.25.40.20">
    <property type="entry name" value="Ankyrin repeat-containing domain"/>
    <property type="match status" value="5"/>
</dbReference>
<dbReference type="AlphaFoldDB" id="A0A3B3TF35"/>
<feature type="transmembrane region" description="Helical" evidence="9">
    <location>
        <begin position="806"/>
        <end position="828"/>
    </location>
</feature>
<keyword evidence="9" id="KW-1133">Transmembrane helix</keyword>
<dbReference type="GeneTree" id="ENSGT00940000156118"/>
<feature type="repeat" description="ANK" evidence="8">
    <location>
        <begin position="287"/>
        <end position="319"/>
    </location>
</feature>
<feature type="repeat" description="ANK" evidence="8">
    <location>
        <begin position="391"/>
        <end position="423"/>
    </location>
</feature>
<evidence type="ECO:0000256" key="6">
    <source>
        <dbReference type="ARBA" id="ARBA00023180"/>
    </source>
</evidence>
<keyword evidence="1" id="KW-0813">Transport</keyword>
<keyword evidence="6" id="KW-0325">Glycoprotein</keyword>
<evidence type="ECO:0000256" key="8">
    <source>
        <dbReference type="PROSITE-ProRule" id="PRU00023"/>
    </source>
</evidence>
<accession>A0A3B3TF35</accession>
<protein>
    <submittedName>
        <fullName evidence="10">Transient receptor potential cation channel subfamily A member 1</fullName>
    </submittedName>
</protein>
<feature type="transmembrane region" description="Helical" evidence="9">
    <location>
        <begin position="874"/>
        <end position="893"/>
    </location>
</feature>
<name>A0A3B3TF35_9TELE</name>
<feature type="transmembrane region" description="Helical" evidence="9">
    <location>
        <begin position="766"/>
        <end position="786"/>
    </location>
</feature>
<evidence type="ECO:0000313" key="11">
    <source>
        <dbReference type="Proteomes" id="UP000261540"/>
    </source>
</evidence>
<dbReference type="Gene3D" id="1.10.10.10">
    <property type="entry name" value="Winged helix-like DNA-binding domain superfamily/Winged helix DNA-binding domain"/>
    <property type="match status" value="1"/>
</dbReference>
<feature type="repeat" description="ANK" evidence="8">
    <location>
        <begin position="51"/>
        <end position="83"/>
    </location>
</feature>
<evidence type="ECO:0000256" key="1">
    <source>
        <dbReference type="ARBA" id="ARBA00022448"/>
    </source>
</evidence>
<dbReference type="Ensembl" id="ENSPKIT00000022399.1">
    <property type="protein sequence ID" value="ENSPKIP00000041364.1"/>
    <property type="gene ID" value="ENSPKIG00000017898.1"/>
</dbReference>
<dbReference type="Pfam" id="PF00023">
    <property type="entry name" value="Ank"/>
    <property type="match status" value="3"/>
</dbReference>
<feature type="repeat" description="ANK" evidence="8">
    <location>
        <begin position="225"/>
        <end position="247"/>
    </location>
</feature>
<organism evidence="10 11">
    <name type="scientific">Paramormyrops kingsleyae</name>
    <dbReference type="NCBI Taxonomy" id="1676925"/>
    <lineage>
        <taxon>Eukaryota</taxon>
        <taxon>Metazoa</taxon>
        <taxon>Chordata</taxon>
        <taxon>Craniata</taxon>
        <taxon>Vertebrata</taxon>
        <taxon>Euteleostomi</taxon>
        <taxon>Actinopterygii</taxon>
        <taxon>Neopterygii</taxon>
        <taxon>Teleostei</taxon>
        <taxon>Osteoglossocephala</taxon>
        <taxon>Osteoglossomorpha</taxon>
        <taxon>Osteoglossiformes</taxon>
        <taxon>Mormyridae</taxon>
        <taxon>Paramormyrops</taxon>
    </lineage>
</organism>
<dbReference type="InterPro" id="IPR002110">
    <property type="entry name" value="Ankyrin_rpt"/>
</dbReference>
<dbReference type="Pfam" id="PF12796">
    <property type="entry name" value="Ank_2"/>
    <property type="match status" value="4"/>
</dbReference>
<reference evidence="10" key="1">
    <citation type="submission" date="2025-08" db="UniProtKB">
        <authorList>
            <consortium name="Ensembl"/>
        </authorList>
    </citation>
    <scope>IDENTIFICATION</scope>
</reference>
<keyword evidence="11" id="KW-1185">Reference proteome</keyword>
<feature type="transmembrane region" description="Helical" evidence="9">
    <location>
        <begin position="702"/>
        <end position="721"/>
    </location>
</feature>
<dbReference type="PANTHER" id="PTHR47143:SF1">
    <property type="entry name" value="ION_TRANS DOMAIN-CONTAINING PROTEIN"/>
    <property type="match status" value="1"/>
</dbReference>
<keyword evidence="2" id="KW-0716">Sensory transduction</keyword>
<reference evidence="10" key="2">
    <citation type="submission" date="2025-09" db="UniProtKB">
        <authorList>
            <consortium name="Ensembl"/>
        </authorList>
    </citation>
    <scope>IDENTIFICATION</scope>
</reference>
<feature type="repeat" description="ANK" evidence="8">
    <location>
        <begin position="358"/>
        <end position="390"/>
    </location>
</feature>
<sequence>HLGRLYPKQLSMRDVGGASAMHYATVGRCQRAMQLIVKAAGAQELDAQDVEGSTSLHWAVDRNLLESCEALLSLGANPNILNATLMSPLHLAVSLKHNTLLSVLLSNKNIDINLQGNHGNTAVMLACSIDNCEALSILFRHGAVMCRQNKLGHFAIHAAAFAGSQRAMEAILKRGEEMGHTVQAHINYADKSFSSPLHLAVRGGNIDVINLCIAKGAKIDQQQSDKSTALHLACTQGALEVVKLMLSAYDRVEDIINITDGALHTPLHRWPALSLLAGADINCIDCKGNSPLLLATSCQAWRTVNVLLSHGADLKIKDNSGCNFLHLAVLQPKGLKNLSEDILQLDDVKALLSEEDQDGCTPLHYACRLGILDSVKNMLGLNVSLGHKSKEKKSALHFAAEYGRINTCQRLLENMTDTKLLNEGDESGMTPLHLASRGGHFKVVQLLLRKGALFHSDYKGWTCLHHAAAEGYTQTMTVLLGSNIKLLDRVDEDGSTALHVAARGGQAQAVKLLLNMGAQMTLNKSDASFLHEAVHHGRKEVTNVTIESDRLVQCSVGNRASCAQATFQYLFQFLLDTCVKESEDDPNSHNYSIEYDFQWLQAPVKFVKQDKQNKARAIQPLWALNTMVHFNRIELLTHPVCKKYLEMKWNAYGIKAHLLNLSVYCLGLLPLSYLIVTMKPTYQTSPTANGTNVTMTFNSNKVSFFATICMFLVLAMNLYVVGKEVIQISRQRCKIIQEICNGLDWQSAIFSLVFVIALLLNSQGTFHWRAGAWGVLTSWINFLLYLQRFEHFGIYVVMFREIMRTFISIIILFFFLMLAFALAFYALMVGQKYFNRLELSVMQTFVMMAGEINYQDNFLEPYLKGNLPFPYDSYILFVWFLLMMPILLMNLLVCTILLSGFFLMMSILLMNLLVWWGANPSQGTVYLYIFLNLCSLFLHVVCECTHQGCQNESLVHAVVPALCVAVRLTDRLCVFLLVSPGHGPVVQDALGKIQQYIAHRQLREQQILAALQAGAGKSFTAAELVKLIYKVQACTGSAALSTCSSSTQLIHAAHPRSSSTQYLCSENAALKSA</sequence>
<keyword evidence="4 8" id="KW-0040">ANK repeat</keyword>
<dbReference type="PROSITE" id="PS50297">
    <property type="entry name" value="ANK_REP_REGION"/>
    <property type="match status" value="6"/>
</dbReference>
<feature type="transmembrane region" description="Helical" evidence="9">
    <location>
        <begin position="742"/>
        <end position="760"/>
    </location>
</feature>
<dbReference type="PANTHER" id="PTHR47143">
    <property type="entry name" value="TRANSIENT RECEPTOR POTENTIAL CATION CHANNEL PROTEIN PAINLESS"/>
    <property type="match status" value="1"/>
</dbReference>
<feature type="repeat" description="ANK" evidence="8">
    <location>
        <begin position="493"/>
        <end position="525"/>
    </location>
</feature>
<dbReference type="Proteomes" id="UP000261540">
    <property type="component" value="Unplaced"/>
</dbReference>
<evidence type="ECO:0000313" key="10">
    <source>
        <dbReference type="Ensembl" id="ENSPKIP00000041364.1"/>
    </source>
</evidence>
<dbReference type="InterPro" id="IPR036770">
    <property type="entry name" value="Ankyrin_rpt-contain_sf"/>
</dbReference>
<dbReference type="InterPro" id="IPR036388">
    <property type="entry name" value="WH-like_DNA-bd_sf"/>
</dbReference>
<feature type="transmembrane region" description="Helical" evidence="9">
    <location>
        <begin position="924"/>
        <end position="942"/>
    </location>
</feature>
<evidence type="ECO:0000256" key="4">
    <source>
        <dbReference type="ARBA" id="ARBA00023043"/>
    </source>
</evidence>
<keyword evidence="7" id="KW-0407">Ion channel</keyword>
<evidence type="ECO:0000256" key="5">
    <source>
        <dbReference type="ARBA" id="ARBA00023065"/>
    </source>
</evidence>
<keyword evidence="9" id="KW-0812">Transmembrane</keyword>
<feature type="repeat" description="ANK" evidence="8">
    <location>
        <begin position="427"/>
        <end position="452"/>
    </location>
</feature>
<gene>
    <name evidence="10" type="primary">TRPA1</name>
</gene>
<dbReference type="InterPro" id="IPR052076">
    <property type="entry name" value="TRP_cation_channel"/>
</dbReference>
<dbReference type="PRINTS" id="PR01415">
    <property type="entry name" value="ANKYRIN"/>
</dbReference>
<evidence type="ECO:0000256" key="3">
    <source>
        <dbReference type="ARBA" id="ARBA00022737"/>
    </source>
</evidence>
<feature type="transmembrane region" description="Helical" evidence="9">
    <location>
        <begin position="900"/>
        <end position="918"/>
    </location>
</feature>
<evidence type="ECO:0000256" key="2">
    <source>
        <dbReference type="ARBA" id="ARBA00022606"/>
    </source>
</evidence>
<keyword evidence="5" id="KW-0406">Ion transport</keyword>
<dbReference type="PROSITE" id="PS50088">
    <property type="entry name" value="ANK_REPEAT"/>
    <property type="match status" value="8"/>
</dbReference>
<evidence type="ECO:0000256" key="7">
    <source>
        <dbReference type="ARBA" id="ARBA00023303"/>
    </source>
</evidence>
<evidence type="ECO:0000256" key="9">
    <source>
        <dbReference type="SAM" id="Phobius"/>
    </source>
</evidence>
<proteinExistence type="predicted"/>
<dbReference type="GO" id="GO:1902495">
    <property type="term" value="C:transmembrane transporter complex"/>
    <property type="evidence" value="ECO:0007669"/>
    <property type="project" value="TreeGrafter"/>
</dbReference>
<dbReference type="SUPFAM" id="SSF48403">
    <property type="entry name" value="Ankyrin repeat"/>
    <property type="match status" value="3"/>
</dbReference>
<dbReference type="STRING" id="1676925.ENSPKIP00000041364"/>
<keyword evidence="3" id="KW-0677">Repeat</keyword>
<dbReference type="GO" id="GO:0034220">
    <property type="term" value="P:monoatomic ion transmembrane transport"/>
    <property type="evidence" value="ECO:0007669"/>
    <property type="project" value="UniProtKB-KW"/>
</dbReference>
<dbReference type="GO" id="GO:0022857">
    <property type="term" value="F:transmembrane transporter activity"/>
    <property type="evidence" value="ECO:0007669"/>
    <property type="project" value="TreeGrafter"/>
</dbReference>
<feature type="repeat" description="ANK" evidence="8">
    <location>
        <begin position="192"/>
        <end position="224"/>
    </location>
</feature>
<keyword evidence="9" id="KW-0472">Membrane</keyword>